<evidence type="ECO:0000313" key="7">
    <source>
        <dbReference type="Proteomes" id="UP000323317"/>
    </source>
</evidence>
<evidence type="ECO:0000256" key="3">
    <source>
        <dbReference type="PROSITE-ProRule" id="PRU00284"/>
    </source>
</evidence>
<evidence type="ECO:0000259" key="5">
    <source>
        <dbReference type="PROSITE" id="PS50111"/>
    </source>
</evidence>
<dbReference type="PANTHER" id="PTHR32089:SF118">
    <property type="entry name" value="HEME-BASED AEROTACTIC TRANSDUCER HEMAT"/>
    <property type="match status" value="1"/>
</dbReference>
<dbReference type="GO" id="GO:0016020">
    <property type="term" value="C:membrane"/>
    <property type="evidence" value="ECO:0007669"/>
    <property type="project" value="InterPro"/>
</dbReference>
<name>A0A5D4KCK9_9BACI</name>
<comment type="similarity">
    <text evidence="2">Belongs to the methyl-accepting chemotaxis (MCP) protein family.</text>
</comment>
<dbReference type="InterPro" id="IPR039379">
    <property type="entry name" value="Protoglobin_sensor_dom"/>
</dbReference>
<dbReference type="RefSeq" id="WP_148947059.1">
    <property type="nucleotide sequence ID" value="NZ_JBNIKK010000016.1"/>
</dbReference>
<dbReference type="SUPFAM" id="SSF58104">
    <property type="entry name" value="Methyl-accepting chemotaxis protein (MCP) signaling domain"/>
    <property type="match status" value="1"/>
</dbReference>
<evidence type="ECO:0000256" key="4">
    <source>
        <dbReference type="SAM" id="Coils"/>
    </source>
</evidence>
<dbReference type="Proteomes" id="UP000323317">
    <property type="component" value="Unassembled WGS sequence"/>
</dbReference>
<gene>
    <name evidence="6" type="ORF">FZC79_12035</name>
</gene>
<dbReference type="InterPro" id="IPR012292">
    <property type="entry name" value="Globin/Proto"/>
</dbReference>
<keyword evidence="1 3" id="KW-0807">Transducer</keyword>
<feature type="coiled-coil region" evidence="4">
    <location>
        <begin position="242"/>
        <end position="276"/>
    </location>
</feature>
<dbReference type="GO" id="GO:0006935">
    <property type="term" value="P:chemotaxis"/>
    <property type="evidence" value="ECO:0007669"/>
    <property type="project" value="InterPro"/>
</dbReference>
<dbReference type="GO" id="GO:0007165">
    <property type="term" value="P:signal transduction"/>
    <property type="evidence" value="ECO:0007669"/>
    <property type="project" value="UniProtKB-KW"/>
</dbReference>
<dbReference type="InterPro" id="IPR004089">
    <property type="entry name" value="MCPsignal_dom"/>
</dbReference>
<accession>A0A5D4KCK9</accession>
<proteinExistence type="inferred from homology"/>
<evidence type="ECO:0000313" key="6">
    <source>
        <dbReference type="EMBL" id="TYR75137.1"/>
    </source>
</evidence>
<dbReference type="GO" id="GO:0020037">
    <property type="term" value="F:heme binding"/>
    <property type="evidence" value="ECO:0007669"/>
    <property type="project" value="InterPro"/>
</dbReference>
<dbReference type="PANTHER" id="PTHR32089">
    <property type="entry name" value="METHYL-ACCEPTING CHEMOTAXIS PROTEIN MCPB"/>
    <property type="match status" value="1"/>
</dbReference>
<dbReference type="PRINTS" id="PR00260">
    <property type="entry name" value="CHEMTRNSDUCR"/>
</dbReference>
<dbReference type="SMART" id="SM00283">
    <property type="entry name" value="MA"/>
    <property type="match status" value="1"/>
</dbReference>
<dbReference type="Gene3D" id="1.10.287.950">
    <property type="entry name" value="Methyl-accepting chemotaxis protein"/>
    <property type="match status" value="1"/>
</dbReference>
<dbReference type="CDD" id="cd01068">
    <property type="entry name" value="globin_sensor"/>
    <property type="match status" value="1"/>
</dbReference>
<dbReference type="GO" id="GO:0019825">
    <property type="term" value="F:oxygen binding"/>
    <property type="evidence" value="ECO:0007669"/>
    <property type="project" value="InterPro"/>
</dbReference>
<dbReference type="Pfam" id="PF11563">
    <property type="entry name" value="Protoglobin"/>
    <property type="match status" value="1"/>
</dbReference>
<feature type="domain" description="Methyl-accepting transducer" evidence="5">
    <location>
        <begin position="200"/>
        <end position="421"/>
    </location>
</feature>
<dbReference type="CDD" id="cd11386">
    <property type="entry name" value="MCP_signal"/>
    <property type="match status" value="1"/>
</dbReference>
<sequence>MKMGLFKGSKKTEKNSMTAENIKDQVLIELDSSSYLNQLKMIGMSEEDLYYIKSLQPSVRENLDDIVDQFYKNLSNEESLLHIINDNSSIDRLKKTLHRHIDEMFNGVIDNDFIEKRFVIAHVHVRIGLEPKWYMCAFQGLYQSLLKIIDRKDCSFEEYKRYNLAVSRILNLEQQIVLEAYEKENDRIRLEAENVKSTMIQNVNRNAEELAAISEETSSAIQEIVHKSRDIESVTQLGSKIAIETEEQSNEGKNKLKKLEAVMTEADGNMNKISNDMAQLMTSSKKIEQIAVMVTSIADQTNLLALNAAIEAARAGENGKGFAVVAGEVRKLAENTKEAVSQVGNLINEINTSSKTMSLTLTEIKDGIQSGALETKEANAFFDNILSSMVQVKQQNLQIAREMSDLTEIFQDISGAVQQVAVTSDELSTVTSSI</sequence>
<keyword evidence="4" id="KW-0175">Coiled coil</keyword>
<dbReference type="EMBL" id="VTEH01000008">
    <property type="protein sequence ID" value="TYR75137.1"/>
    <property type="molecule type" value="Genomic_DNA"/>
</dbReference>
<comment type="caution">
    <text evidence="6">The sequence shown here is derived from an EMBL/GenBank/DDBJ whole genome shotgun (WGS) entry which is preliminary data.</text>
</comment>
<protein>
    <submittedName>
        <fullName evidence="6">Globin-coupled sensor protein</fullName>
    </submittedName>
</protein>
<dbReference type="GO" id="GO:0004888">
    <property type="term" value="F:transmembrane signaling receptor activity"/>
    <property type="evidence" value="ECO:0007669"/>
    <property type="project" value="InterPro"/>
</dbReference>
<dbReference type="InterPro" id="IPR004090">
    <property type="entry name" value="Chemotax_Me-accpt_rcpt"/>
</dbReference>
<dbReference type="PROSITE" id="PS50111">
    <property type="entry name" value="CHEMOTAXIS_TRANSDUC_2"/>
    <property type="match status" value="1"/>
</dbReference>
<dbReference type="InterPro" id="IPR044398">
    <property type="entry name" value="Globin-sensor_dom"/>
</dbReference>
<dbReference type="Gene3D" id="1.10.490.10">
    <property type="entry name" value="Globins"/>
    <property type="match status" value="1"/>
</dbReference>
<evidence type="ECO:0000256" key="1">
    <source>
        <dbReference type="ARBA" id="ARBA00023224"/>
    </source>
</evidence>
<evidence type="ECO:0000256" key="2">
    <source>
        <dbReference type="ARBA" id="ARBA00029447"/>
    </source>
</evidence>
<dbReference type="AlphaFoldDB" id="A0A5D4KCK9"/>
<dbReference type="SUPFAM" id="SSF46458">
    <property type="entry name" value="Globin-like"/>
    <property type="match status" value="1"/>
</dbReference>
<dbReference type="Pfam" id="PF00015">
    <property type="entry name" value="MCPsignal"/>
    <property type="match status" value="1"/>
</dbReference>
<reference evidence="6 7" key="1">
    <citation type="submission" date="2019-08" db="EMBL/GenBank/DDBJ databases">
        <title>Bacillus genomes from the desert of Cuatro Cienegas, Coahuila.</title>
        <authorList>
            <person name="Olmedo-Alvarez G."/>
        </authorList>
    </citation>
    <scope>NUCLEOTIDE SEQUENCE [LARGE SCALE GENOMIC DNA]</scope>
    <source>
        <strain evidence="6 7">CH40_1T</strain>
    </source>
</reference>
<organism evidence="6 7">
    <name type="scientific">Rossellomorea vietnamensis</name>
    <dbReference type="NCBI Taxonomy" id="218284"/>
    <lineage>
        <taxon>Bacteria</taxon>
        <taxon>Bacillati</taxon>
        <taxon>Bacillota</taxon>
        <taxon>Bacilli</taxon>
        <taxon>Bacillales</taxon>
        <taxon>Bacillaceae</taxon>
        <taxon>Rossellomorea</taxon>
    </lineage>
</organism>
<dbReference type="InterPro" id="IPR009050">
    <property type="entry name" value="Globin-like_sf"/>
</dbReference>